<feature type="transmembrane region" description="Helical" evidence="1">
    <location>
        <begin position="55"/>
        <end position="74"/>
    </location>
</feature>
<dbReference type="RefSeq" id="WP_136014396.1">
    <property type="nucleotide sequence ID" value="NZ_CASGMZ010000008.1"/>
</dbReference>
<dbReference type="PANTHER" id="PTHR42852:SF13">
    <property type="entry name" value="PROTEIN DIPZ"/>
    <property type="match status" value="1"/>
</dbReference>
<evidence type="ECO:0000313" key="5">
    <source>
        <dbReference type="Proteomes" id="UP000305751"/>
    </source>
</evidence>
<dbReference type="InterPro" id="IPR050553">
    <property type="entry name" value="Thioredoxin_ResA/DsbE_sf"/>
</dbReference>
<feature type="domain" description="Thioredoxin" evidence="2">
    <location>
        <begin position="195"/>
        <end position="336"/>
    </location>
</feature>
<organism evidence="4 5">
    <name type="scientific">Bacteroides acidifaciens</name>
    <dbReference type="NCBI Taxonomy" id="85831"/>
    <lineage>
        <taxon>Bacteria</taxon>
        <taxon>Pseudomonadati</taxon>
        <taxon>Bacteroidota</taxon>
        <taxon>Bacteroidia</taxon>
        <taxon>Bacteroidales</taxon>
        <taxon>Bacteroidaceae</taxon>
        <taxon>Bacteroides</taxon>
    </lineage>
</organism>
<evidence type="ECO:0000259" key="2">
    <source>
        <dbReference type="PROSITE" id="PS51352"/>
    </source>
</evidence>
<dbReference type="GO" id="GO:0016209">
    <property type="term" value="F:antioxidant activity"/>
    <property type="evidence" value="ECO:0007669"/>
    <property type="project" value="InterPro"/>
</dbReference>
<gene>
    <name evidence="3" type="primary">resA_1</name>
    <name evidence="4" type="ORF">E5356_11615</name>
    <name evidence="3" type="ORF">IMSAGC001_00309</name>
</gene>
<dbReference type="Pfam" id="PF00578">
    <property type="entry name" value="AhpC-TSA"/>
    <property type="match status" value="1"/>
</dbReference>
<feature type="transmembrane region" description="Helical" evidence="1">
    <location>
        <begin position="161"/>
        <end position="177"/>
    </location>
</feature>
<comment type="caution">
    <text evidence="4">The sequence shown here is derived from an EMBL/GenBank/DDBJ whole genome shotgun (WGS) entry which is preliminary data.</text>
</comment>
<dbReference type="Proteomes" id="UP000305751">
    <property type="component" value="Unassembled WGS sequence"/>
</dbReference>
<evidence type="ECO:0000313" key="3">
    <source>
        <dbReference type="EMBL" id="GFH84914.1"/>
    </source>
</evidence>
<dbReference type="PROSITE" id="PS51352">
    <property type="entry name" value="THIOREDOXIN_2"/>
    <property type="match status" value="1"/>
</dbReference>
<reference evidence="4 5" key="1">
    <citation type="submission" date="2019-04" db="EMBL/GenBank/DDBJ databases">
        <title>Microbes associate with the intestines of laboratory mice.</title>
        <authorList>
            <person name="Navarre W."/>
            <person name="Wong E."/>
            <person name="Huang K."/>
            <person name="Tropini C."/>
            <person name="Ng K."/>
            <person name="Yu B."/>
        </authorList>
    </citation>
    <scope>NUCLEOTIDE SEQUENCE [LARGE SCALE GENOMIC DNA]</scope>
    <source>
        <strain evidence="4 5">NM70_E10</strain>
    </source>
</reference>
<feature type="transmembrane region" description="Helical" evidence="1">
    <location>
        <begin position="80"/>
        <end position="98"/>
    </location>
</feature>
<protein>
    <submittedName>
        <fullName evidence="3">Thiol-disulfide oxidoreductase ResA</fullName>
    </submittedName>
    <submittedName>
        <fullName evidence="4">TlpA family protein disulfide reductase</fullName>
    </submittedName>
</protein>
<feature type="transmembrane region" description="Helical" evidence="1">
    <location>
        <begin position="28"/>
        <end position="48"/>
    </location>
</feature>
<accession>A0A4S2ALI6</accession>
<keyword evidence="1" id="KW-0812">Transmembrane</keyword>
<reference evidence="3 6" key="2">
    <citation type="journal article" date="2020" name="Microbiome">
        <title>Single-cell genomics of uncultured bacteria reveals dietary fiber responders in the mouse gut microbiota.</title>
        <authorList>
            <person name="Chijiiwa R."/>
            <person name="Hosokawa M."/>
            <person name="Kogawa M."/>
            <person name="Nishikawa Y."/>
            <person name="Ide K."/>
            <person name="Sakanashi C."/>
            <person name="Takahashi K."/>
            <person name="Takeyama H."/>
        </authorList>
    </citation>
    <scope>NUCLEOTIDE SEQUENCE [LARGE SCALE GENOMIC DNA]</scope>
    <source>
        <strain evidence="3">IMSAGC_001</strain>
    </source>
</reference>
<name>A0A4S2ALI6_9BACE</name>
<feature type="transmembrane region" description="Helical" evidence="1">
    <location>
        <begin position="5"/>
        <end position="22"/>
    </location>
</feature>
<feature type="transmembrane region" description="Helical" evidence="1">
    <location>
        <begin position="110"/>
        <end position="128"/>
    </location>
</feature>
<dbReference type="CDD" id="cd02966">
    <property type="entry name" value="TlpA_like_family"/>
    <property type="match status" value="1"/>
</dbReference>
<evidence type="ECO:0000313" key="6">
    <source>
        <dbReference type="Proteomes" id="UP000491181"/>
    </source>
</evidence>
<dbReference type="GO" id="GO:0016491">
    <property type="term" value="F:oxidoreductase activity"/>
    <property type="evidence" value="ECO:0007669"/>
    <property type="project" value="InterPro"/>
</dbReference>
<proteinExistence type="predicted"/>
<dbReference type="InterPro" id="IPR000866">
    <property type="entry name" value="AhpC/TSA"/>
</dbReference>
<keyword evidence="1" id="KW-1133">Transmembrane helix</keyword>
<keyword evidence="5" id="KW-1185">Reference proteome</keyword>
<dbReference type="AlphaFoldDB" id="A0A4S2ALI6"/>
<dbReference type="Proteomes" id="UP000491181">
    <property type="component" value="Unassembled WGS sequence"/>
</dbReference>
<dbReference type="InterPro" id="IPR013766">
    <property type="entry name" value="Thioredoxin_domain"/>
</dbReference>
<feature type="transmembrane region" description="Helical" evidence="1">
    <location>
        <begin position="134"/>
        <end position="154"/>
    </location>
</feature>
<evidence type="ECO:0000256" key="1">
    <source>
        <dbReference type="SAM" id="Phobius"/>
    </source>
</evidence>
<dbReference type="EMBL" id="SRZA01000034">
    <property type="protein sequence ID" value="TGY01989.1"/>
    <property type="molecule type" value="Genomic_DNA"/>
</dbReference>
<dbReference type="EMBL" id="BLLS01000003">
    <property type="protein sequence ID" value="GFH84914.1"/>
    <property type="molecule type" value="Genomic_DNA"/>
</dbReference>
<dbReference type="PANTHER" id="PTHR42852">
    <property type="entry name" value="THIOL:DISULFIDE INTERCHANGE PROTEIN DSBE"/>
    <property type="match status" value="1"/>
</dbReference>
<evidence type="ECO:0000313" key="4">
    <source>
        <dbReference type="EMBL" id="TGY01989.1"/>
    </source>
</evidence>
<dbReference type="SUPFAM" id="SSF52833">
    <property type="entry name" value="Thioredoxin-like"/>
    <property type="match status" value="1"/>
</dbReference>
<dbReference type="InterPro" id="IPR036249">
    <property type="entry name" value="Thioredoxin-like_sf"/>
</dbReference>
<keyword evidence="1" id="KW-0472">Membrane</keyword>
<dbReference type="Gene3D" id="3.40.30.10">
    <property type="entry name" value="Glutaredoxin"/>
    <property type="match status" value="1"/>
</dbReference>
<sequence length="340" mass="39359">MKVSTILKCIVTAFLAFIIVYLSCNFPLFNAELIFLYMVIIMIIIYLYAGKKVRYMIQLSFFWGIIYAFVIISLRSISRNHAILIGFPTIVLFTWGFTYCYRKKLSKKNIFIMLLMTLIFLEGPVRIINFSGTLISLPSFIFNLVAILIGCMLFFSRYNRIIWLSFGGVLGCAVWMFCQGGDMWAHKVVHGTYTGKIYRLANDYFLYDEKGDTLFLSQLKGKIVLLDFWSNGCGVCWEKFPMMQDLYDKYKNENVFIAGVFVEKKEGEYEENMKKFSCKYTFPIFKVSKDASLVKDLSVKRFPSLAVLDTDGVFRGFGNIEIVIKMFNNMVDTEKGKNDK</sequence>